<dbReference type="AlphaFoldDB" id="A0A7S2PEH0"/>
<organism evidence="2">
    <name type="scientific">Leptocylindrus danicus</name>
    <dbReference type="NCBI Taxonomy" id="163516"/>
    <lineage>
        <taxon>Eukaryota</taxon>
        <taxon>Sar</taxon>
        <taxon>Stramenopiles</taxon>
        <taxon>Ochrophyta</taxon>
        <taxon>Bacillariophyta</taxon>
        <taxon>Coscinodiscophyceae</taxon>
        <taxon>Chaetocerotophycidae</taxon>
        <taxon>Leptocylindrales</taxon>
        <taxon>Leptocylindraceae</taxon>
        <taxon>Leptocylindrus</taxon>
    </lineage>
</organism>
<gene>
    <name evidence="2" type="ORF">LDAN0321_LOCUS14159</name>
</gene>
<name>A0A7S2PEH0_9STRA</name>
<protein>
    <submittedName>
        <fullName evidence="2">Uncharacterized protein</fullName>
    </submittedName>
</protein>
<accession>A0A7S2PEH0</accession>
<proteinExistence type="predicted"/>
<dbReference type="EMBL" id="HBGY01022418">
    <property type="protein sequence ID" value="CAD9593339.1"/>
    <property type="molecule type" value="Transcribed_RNA"/>
</dbReference>
<evidence type="ECO:0000313" key="2">
    <source>
        <dbReference type="EMBL" id="CAD9593339.1"/>
    </source>
</evidence>
<keyword evidence="1" id="KW-0812">Transmembrane</keyword>
<reference evidence="2" key="1">
    <citation type="submission" date="2021-01" db="EMBL/GenBank/DDBJ databases">
        <authorList>
            <person name="Corre E."/>
            <person name="Pelletier E."/>
            <person name="Niang G."/>
            <person name="Scheremetjew M."/>
            <person name="Finn R."/>
            <person name="Kale V."/>
            <person name="Holt S."/>
            <person name="Cochrane G."/>
            <person name="Meng A."/>
            <person name="Brown T."/>
            <person name="Cohen L."/>
        </authorList>
    </citation>
    <scope>NUCLEOTIDE SEQUENCE</scope>
    <source>
        <strain evidence="2">B650</strain>
    </source>
</reference>
<keyword evidence="1" id="KW-1133">Transmembrane helix</keyword>
<feature type="transmembrane region" description="Helical" evidence="1">
    <location>
        <begin position="64"/>
        <end position="91"/>
    </location>
</feature>
<keyword evidence="1" id="KW-0472">Membrane</keyword>
<evidence type="ECO:0000256" key="1">
    <source>
        <dbReference type="SAM" id="Phobius"/>
    </source>
</evidence>
<sequence length="368" mass="40812">MQMAIPSRRNDYQSVATATTTTTYHDEAAPAVAAEIIEDITHYHATLFYRNKNRDSSSSIRRCTLYLCSTPTLTAIASICLCLAIALTIYISKPILDQINENNDNANNKHYDLSATVSAAYEKLNGPMPIESRRKGSKGSRSESSSVAVSLGCEGTVMIIRHCEKYLRGVKHSSDFQHCNYVGFERAHYLATLFGDGDERWPAPAFIYSMGSTKSHHHVHREFETVTTISKKLTVPIETKYSIGKEEDLANDLIQKLQTGEMCGNLALISWKHEDISRLAHNLGCGIENGCPRSYPETFDEAWQIKFVYDIPVLGGVTGKDNNPNWHIYGSVQQEGFDPLAYSKVIGDYPKGGKPVGGGWTLSNGQFV</sequence>